<reference evidence="2" key="1">
    <citation type="submission" date="2020-10" db="EMBL/GenBank/DDBJ databases">
        <authorList>
            <person name="Gilroy R."/>
        </authorList>
    </citation>
    <scope>NUCLEOTIDE SEQUENCE</scope>
    <source>
        <strain evidence="2">10532</strain>
    </source>
</reference>
<organism evidence="2 3">
    <name type="scientific">Candidatus Gallitreponema excrementavium</name>
    <dbReference type="NCBI Taxonomy" id="2840840"/>
    <lineage>
        <taxon>Bacteria</taxon>
        <taxon>Pseudomonadati</taxon>
        <taxon>Spirochaetota</taxon>
        <taxon>Spirochaetia</taxon>
        <taxon>Spirochaetales</taxon>
        <taxon>Candidatus Gallitreponema</taxon>
    </lineage>
</organism>
<dbReference type="EMBL" id="JADIMM010000026">
    <property type="protein sequence ID" value="MBO8457070.1"/>
    <property type="molecule type" value="Genomic_DNA"/>
</dbReference>
<sequence>MELTTEKQKLRKFWIERAIKGLCTNKQCAIELNLCLGHIKAIKRRYRQEGVSCLIHGNTGKKPVHTMPEFELKQIIRIKESTNKHGQKIFEEVNFSHFSKILHDYYHINRSRNTIAKKLKEAGYISPKKHRNKKISIHEIRPTRLRFGELLQGDGTAFDWFGNGKKYVIHTLIDDATDIPIAMYMTKNECAFGYYEIVRQMLVKYGIPEAFYFDGLRLFFNDSHKIGEKQNLTQFAVTMQKLGIEMIRAYSSQAKGRIERFNQTIQSRLPVEFRLRNINTVEEANLFLQQYCSIYAKEFARKPKNPESAFVKLNETQKKEISKLLSVRIERTTDSGCAFSLNNYIFIARNTPRQKIMIHLSVQDGIYGVTQNGKRVEIKLYDDDDNNPHMPQVWKDLIEKYFFKDEKAVFRVPS</sequence>
<evidence type="ECO:0000259" key="1">
    <source>
        <dbReference type="PROSITE" id="PS50994"/>
    </source>
</evidence>
<dbReference type="PANTHER" id="PTHR35004:SF7">
    <property type="entry name" value="INTEGRASE PROTEIN"/>
    <property type="match status" value="1"/>
</dbReference>
<dbReference type="InterPro" id="IPR001584">
    <property type="entry name" value="Integrase_cat-core"/>
</dbReference>
<dbReference type="Gene3D" id="3.30.420.10">
    <property type="entry name" value="Ribonuclease H-like superfamily/Ribonuclease H"/>
    <property type="match status" value="1"/>
</dbReference>
<dbReference type="Proteomes" id="UP000823638">
    <property type="component" value="Unassembled WGS sequence"/>
</dbReference>
<accession>A0A9D9N1T8</accession>
<dbReference type="InterPro" id="IPR012337">
    <property type="entry name" value="RNaseH-like_sf"/>
</dbReference>
<proteinExistence type="predicted"/>
<reference evidence="2" key="2">
    <citation type="journal article" date="2021" name="PeerJ">
        <title>Extensive microbial diversity within the chicken gut microbiome revealed by metagenomics and culture.</title>
        <authorList>
            <person name="Gilroy R."/>
            <person name="Ravi A."/>
            <person name="Getino M."/>
            <person name="Pursley I."/>
            <person name="Horton D.L."/>
            <person name="Alikhan N.F."/>
            <person name="Baker D."/>
            <person name="Gharbi K."/>
            <person name="Hall N."/>
            <person name="Watson M."/>
            <person name="Adriaenssens E.M."/>
            <person name="Foster-Nyarko E."/>
            <person name="Jarju S."/>
            <person name="Secka A."/>
            <person name="Antonio M."/>
            <person name="Oren A."/>
            <person name="Chaudhuri R.R."/>
            <person name="La Ragione R."/>
            <person name="Hildebrand F."/>
            <person name="Pallen M.J."/>
        </authorList>
    </citation>
    <scope>NUCLEOTIDE SEQUENCE</scope>
    <source>
        <strain evidence="2">10532</strain>
    </source>
</reference>
<dbReference type="SUPFAM" id="SSF53098">
    <property type="entry name" value="Ribonuclease H-like"/>
    <property type="match status" value="1"/>
</dbReference>
<evidence type="ECO:0000313" key="3">
    <source>
        <dbReference type="Proteomes" id="UP000823638"/>
    </source>
</evidence>
<gene>
    <name evidence="2" type="ORF">IAA81_02440</name>
</gene>
<comment type="caution">
    <text evidence="2">The sequence shown here is derived from an EMBL/GenBank/DDBJ whole genome shotgun (WGS) entry which is preliminary data.</text>
</comment>
<protein>
    <submittedName>
        <fullName evidence="2">ISNCY family transposase</fullName>
    </submittedName>
</protein>
<dbReference type="InterPro" id="IPR036397">
    <property type="entry name" value="RNaseH_sf"/>
</dbReference>
<dbReference type="AlphaFoldDB" id="A0A9D9N1T8"/>
<feature type="domain" description="Integrase catalytic" evidence="1">
    <location>
        <begin position="138"/>
        <end position="314"/>
    </location>
</feature>
<dbReference type="NCBIfam" id="NF033594">
    <property type="entry name" value="transpos_ISNCY_2"/>
    <property type="match status" value="1"/>
</dbReference>
<name>A0A9D9N1T8_9SPIR</name>
<dbReference type="GO" id="GO:0015074">
    <property type="term" value="P:DNA integration"/>
    <property type="evidence" value="ECO:0007669"/>
    <property type="project" value="InterPro"/>
</dbReference>
<dbReference type="PANTHER" id="PTHR35004">
    <property type="entry name" value="TRANSPOSASE RV3428C-RELATED"/>
    <property type="match status" value="1"/>
</dbReference>
<dbReference type="InterPro" id="IPR047797">
    <property type="entry name" value="ISNCY_transpos"/>
</dbReference>
<dbReference type="PROSITE" id="PS50994">
    <property type="entry name" value="INTEGRASE"/>
    <property type="match status" value="1"/>
</dbReference>
<evidence type="ECO:0000313" key="2">
    <source>
        <dbReference type="EMBL" id="MBO8457070.1"/>
    </source>
</evidence>
<dbReference type="GO" id="GO:0003676">
    <property type="term" value="F:nucleic acid binding"/>
    <property type="evidence" value="ECO:0007669"/>
    <property type="project" value="InterPro"/>
</dbReference>